<dbReference type="AlphaFoldDB" id="A0A367KXD5"/>
<proteinExistence type="predicted"/>
<keyword evidence="1" id="KW-0808">Transferase</keyword>
<keyword evidence="3" id="KW-0119">Carbohydrate metabolism</keyword>
<keyword evidence="2" id="KW-0294">Fucose metabolism</keyword>
<dbReference type="STRING" id="4846.A0A367KXD5"/>
<evidence type="ECO:0000256" key="2">
    <source>
        <dbReference type="ARBA" id="ARBA00023253"/>
    </source>
</evidence>
<sequence>MFLVTYTTTQSISVQLRFKMKPFSAKNGGEDGERYITYYPHSGLHNQRLAIINAIVLAKALNRTLILPEINIGKGTSWAPTSRYERKMSLCPLYHRASDDCSDFRKYVPLPAETIFDLSAARAKGVRIVYRTSMSETYFQDEWSASEQDIYRIQDKIRLSYRVYDLKSNDDNLRNFTQRIDIEDLATRQERFMVFGSLHYTNRLALSDPQLTWFINYLREEISLGHPVVIKQALRVVSRLGGPDNFVGVHLRQGDGFFKKSMMETVDAVRLALEQDSLSFTQTGQLTVPGTQSLTFLESETVQRLQEISDIDQLLDQCLLVQSKDGHPRLRLIYMATDTPQPRITLTDLHKEFPCVFTLSDFPGVIQDIVSANPMGTGNEIVDAEYERVGSTLNGLLIPMVDAEITSHGSAFIGTKKSTFSSYIKHRFNRFQTIYTTLTSN</sequence>
<dbReference type="PANTHER" id="PTHR36050:SF1">
    <property type="entry name" value="O-FUCOSYLTRANSFERASE 30"/>
    <property type="match status" value="1"/>
</dbReference>
<evidence type="ECO:0000313" key="4">
    <source>
        <dbReference type="EMBL" id="RCI06760.1"/>
    </source>
</evidence>
<accession>A0A367KXD5</accession>
<dbReference type="Gene3D" id="3.40.50.11350">
    <property type="match status" value="1"/>
</dbReference>
<dbReference type="InterPro" id="IPR019378">
    <property type="entry name" value="GDP-Fuc_O-FucTrfase"/>
</dbReference>
<dbReference type="GO" id="GO:0016740">
    <property type="term" value="F:transferase activity"/>
    <property type="evidence" value="ECO:0007669"/>
    <property type="project" value="UniProtKB-KW"/>
</dbReference>
<dbReference type="Gene3D" id="3.40.50.11340">
    <property type="match status" value="1"/>
</dbReference>
<name>A0A367KXD5_RHIST</name>
<reference evidence="4 5" key="1">
    <citation type="journal article" date="2018" name="G3 (Bethesda)">
        <title>Phylogenetic and Phylogenomic Definition of Rhizopus Species.</title>
        <authorList>
            <person name="Gryganskyi A.P."/>
            <person name="Golan J."/>
            <person name="Dolatabadi S."/>
            <person name="Mondo S."/>
            <person name="Robb S."/>
            <person name="Idnurm A."/>
            <person name="Muszewska A."/>
            <person name="Steczkiewicz K."/>
            <person name="Masonjones S."/>
            <person name="Liao H.L."/>
            <person name="Gajdeczka M.T."/>
            <person name="Anike F."/>
            <person name="Vuek A."/>
            <person name="Anishchenko I.M."/>
            <person name="Voigt K."/>
            <person name="de Hoog G.S."/>
            <person name="Smith M.E."/>
            <person name="Heitman J."/>
            <person name="Vilgalys R."/>
            <person name="Stajich J.E."/>
        </authorList>
    </citation>
    <scope>NUCLEOTIDE SEQUENCE [LARGE SCALE GENOMIC DNA]</scope>
    <source>
        <strain evidence="4 5">LSU 92-RS-03</strain>
    </source>
</reference>
<organism evidence="4 5">
    <name type="scientific">Rhizopus stolonifer</name>
    <name type="common">Rhizopus nigricans</name>
    <dbReference type="NCBI Taxonomy" id="4846"/>
    <lineage>
        <taxon>Eukaryota</taxon>
        <taxon>Fungi</taxon>
        <taxon>Fungi incertae sedis</taxon>
        <taxon>Mucoromycota</taxon>
        <taxon>Mucoromycotina</taxon>
        <taxon>Mucoromycetes</taxon>
        <taxon>Mucorales</taxon>
        <taxon>Mucorineae</taxon>
        <taxon>Rhizopodaceae</taxon>
        <taxon>Rhizopus</taxon>
    </lineage>
</organism>
<dbReference type="EMBL" id="PJQM01000092">
    <property type="protein sequence ID" value="RCI06760.1"/>
    <property type="molecule type" value="Genomic_DNA"/>
</dbReference>
<dbReference type="Proteomes" id="UP000253551">
    <property type="component" value="Unassembled WGS sequence"/>
</dbReference>
<evidence type="ECO:0000313" key="5">
    <source>
        <dbReference type="Proteomes" id="UP000253551"/>
    </source>
</evidence>
<gene>
    <name evidence="4" type="ORF">CU098_008553</name>
</gene>
<evidence type="ECO:0000256" key="3">
    <source>
        <dbReference type="ARBA" id="ARBA00023277"/>
    </source>
</evidence>
<dbReference type="GO" id="GO:0006004">
    <property type="term" value="P:fucose metabolic process"/>
    <property type="evidence" value="ECO:0007669"/>
    <property type="project" value="UniProtKB-KW"/>
</dbReference>
<keyword evidence="5" id="KW-1185">Reference proteome</keyword>
<dbReference type="OrthoDB" id="1882547at2759"/>
<protein>
    <recommendedName>
        <fullName evidence="6">O-fucosyltransferase family protein</fullName>
    </recommendedName>
</protein>
<comment type="caution">
    <text evidence="4">The sequence shown here is derived from an EMBL/GenBank/DDBJ whole genome shotgun (WGS) entry which is preliminary data.</text>
</comment>
<dbReference type="Pfam" id="PF10250">
    <property type="entry name" value="O-FucT"/>
    <property type="match status" value="1"/>
</dbReference>
<dbReference type="PANTHER" id="PTHR36050">
    <property type="entry name" value="O-FUCOSYLTRANSFERASE 30"/>
    <property type="match status" value="1"/>
</dbReference>
<evidence type="ECO:0008006" key="6">
    <source>
        <dbReference type="Google" id="ProtNLM"/>
    </source>
</evidence>
<evidence type="ECO:0000256" key="1">
    <source>
        <dbReference type="ARBA" id="ARBA00022679"/>
    </source>
</evidence>